<dbReference type="GO" id="GO:0005524">
    <property type="term" value="F:ATP binding"/>
    <property type="evidence" value="ECO:0007669"/>
    <property type="project" value="UniProtKB-KW"/>
</dbReference>
<evidence type="ECO:0000259" key="10">
    <source>
        <dbReference type="Pfam" id="PF04262"/>
    </source>
</evidence>
<dbReference type="InterPro" id="IPR006334">
    <property type="entry name" value="Glut_cys_ligase"/>
</dbReference>
<dbReference type="PANTHER" id="PTHR38761:SF1">
    <property type="entry name" value="GLUTAMATE--CYSTEINE LIGASE"/>
    <property type="match status" value="1"/>
</dbReference>
<proteinExistence type="inferred from homology"/>
<feature type="domain" description="Glutamate--cysteine ligase" evidence="10">
    <location>
        <begin position="6"/>
        <end position="376"/>
    </location>
</feature>
<evidence type="ECO:0000256" key="9">
    <source>
        <dbReference type="RuleBase" id="RU004391"/>
    </source>
</evidence>
<keyword evidence="5 8" id="KW-0547">Nucleotide-binding</keyword>
<comment type="catalytic activity">
    <reaction evidence="7 8 9">
        <text>L-cysteine + L-glutamate + ATP = gamma-L-glutamyl-L-cysteine + ADP + phosphate + H(+)</text>
        <dbReference type="Rhea" id="RHEA:13285"/>
        <dbReference type="ChEBI" id="CHEBI:15378"/>
        <dbReference type="ChEBI" id="CHEBI:29985"/>
        <dbReference type="ChEBI" id="CHEBI:30616"/>
        <dbReference type="ChEBI" id="CHEBI:35235"/>
        <dbReference type="ChEBI" id="CHEBI:43474"/>
        <dbReference type="ChEBI" id="CHEBI:58173"/>
        <dbReference type="ChEBI" id="CHEBI:456216"/>
        <dbReference type="EC" id="6.3.2.2"/>
    </reaction>
</comment>
<evidence type="ECO:0000256" key="5">
    <source>
        <dbReference type="ARBA" id="ARBA00022741"/>
    </source>
</evidence>
<evidence type="ECO:0000256" key="1">
    <source>
        <dbReference type="ARBA" id="ARBA00005006"/>
    </source>
</evidence>
<name>A0A9Q6LIK9_PISSA</name>
<keyword evidence="3 8" id="KW-0436">Ligase</keyword>
<keyword evidence="4 8" id="KW-0317">Glutathione biosynthesis</keyword>
<comment type="similarity">
    <text evidence="2 8">Belongs to the glutamate--cysteine ligase type 1 family. Type 1 subfamily.</text>
</comment>
<dbReference type="GO" id="GO:0006750">
    <property type="term" value="P:glutathione biosynthetic process"/>
    <property type="evidence" value="ECO:0007669"/>
    <property type="project" value="UniProtKB-UniRule"/>
</dbReference>
<dbReference type="GO" id="GO:0005829">
    <property type="term" value="C:cytosol"/>
    <property type="evidence" value="ECO:0007669"/>
    <property type="project" value="TreeGrafter"/>
</dbReference>
<sequence>MYKKMQQVIDKADLKSLGLIYRGLEKENMRIDSHGYIALTDHPRALGSALTNPWVTTDFSESLVEVVTPAVASLSQLKQDISTISQFCYARLNKDELFWPASMPSCLNESDIRLAYYGKNNSGKMKQVYRHGLAERYGKTMQMIAGIHYNISFSQALFESLWRYDGKSCSLAEYTNQRYMGLVRNFFRYGWLLPYLFGASPIASGRSVSESFDFLQAQGQDYIGPYATSLRLSRLGYQNKGKHLMHMSYNSVEEYASSILQATRTPYAPFSKLGICSKDKAGQRHYTQLNDALLQIENEYYSPMRPKQPAERCKRPVASLLEKGVCYIELRALDLNPFEPLGFEAGELEFVDLFLLFCLLEDSPVLSAAELADTELCLQQVAEYGRKPGLMLTIQGRQVSLQDAAERLFEALLPLAECLDAEQAQAGSYLIALNANYKKLTDISLIPSAKLLDEFLASGINYTEFMLKYACKHQDYWQQQAINPVDFQRFDDLAKQSLVEFENIEQAEQVPFEEYLARYFQQGDAKKVGQ</sequence>
<comment type="pathway">
    <text evidence="1 8 9">Sulfur metabolism; glutathione biosynthesis; glutathione from L-cysteine and L-glutamate: step 1/2.</text>
</comment>
<dbReference type="NCBIfam" id="TIGR01434">
    <property type="entry name" value="glu_cys_ligase"/>
    <property type="match status" value="1"/>
</dbReference>
<accession>A0A9Q6LIK9</accession>
<protein>
    <recommendedName>
        <fullName evidence="8">Glutamate--cysteine ligase</fullName>
        <ecNumber evidence="8">6.3.2.2</ecNumber>
    </recommendedName>
    <alternativeName>
        <fullName evidence="8">Gamma-ECS</fullName>
        <shortName evidence="8">GCS</shortName>
    </alternativeName>
    <alternativeName>
        <fullName evidence="8">Gamma-glutamylcysteine synthetase</fullName>
    </alternativeName>
</protein>
<dbReference type="InterPro" id="IPR007370">
    <property type="entry name" value="Glu_cys_ligase"/>
</dbReference>
<keyword evidence="12" id="KW-1185">Reference proteome</keyword>
<evidence type="ECO:0000256" key="6">
    <source>
        <dbReference type="ARBA" id="ARBA00022840"/>
    </source>
</evidence>
<keyword evidence="6 8" id="KW-0067">ATP-binding</keyword>
<evidence type="ECO:0000313" key="12">
    <source>
        <dbReference type="Proteomes" id="UP000422232"/>
    </source>
</evidence>
<dbReference type="PANTHER" id="PTHR38761">
    <property type="entry name" value="GLUTAMATE--CYSTEINE LIGASE"/>
    <property type="match status" value="1"/>
</dbReference>
<evidence type="ECO:0000256" key="3">
    <source>
        <dbReference type="ARBA" id="ARBA00022598"/>
    </source>
</evidence>
<reference evidence="11 12" key="1">
    <citation type="submission" date="2019-04" db="EMBL/GenBank/DDBJ databases">
        <title>Complete genome sequencing of Piscirickettsia salmonis strain Psal-009.</title>
        <authorList>
            <person name="Schober I."/>
            <person name="Bunk B."/>
            <person name="Sproer C."/>
            <person name="Carril G.P."/>
            <person name="Riedel T."/>
            <person name="Flores-Herrera P.A."/>
            <person name="Nourdin-Galindo G."/>
            <person name="Marshall S.H."/>
            <person name="Overmann J."/>
        </authorList>
    </citation>
    <scope>NUCLEOTIDE SEQUENCE [LARGE SCALE GENOMIC DNA]</scope>
    <source>
        <strain evidence="11 12">Psal-009</strain>
    </source>
</reference>
<evidence type="ECO:0000256" key="2">
    <source>
        <dbReference type="ARBA" id="ARBA00008772"/>
    </source>
</evidence>
<organism evidence="11 12">
    <name type="scientific">Piscirickettsia salmonis</name>
    <dbReference type="NCBI Taxonomy" id="1238"/>
    <lineage>
        <taxon>Bacteria</taxon>
        <taxon>Pseudomonadati</taxon>
        <taxon>Pseudomonadota</taxon>
        <taxon>Gammaproteobacteria</taxon>
        <taxon>Thiotrichales</taxon>
        <taxon>Piscirickettsiaceae</taxon>
        <taxon>Piscirickettsia</taxon>
    </lineage>
</organism>
<dbReference type="Proteomes" id="UP000422232">
    <property type="component" value="Chromosome"/>
</dbReference>
<dbReference type="EC" id="6.3.2.2" evidence="8"/>
<dbReference type="EMBL" id="CP038908">
    <property type="protein sequence ID" value="QGO05467.1"/>
    <property type="molecule type" value="Genomic_DNA"/>
</dbReference>
<dbReference type="GO" id="GO:0004357">
    <property type="term" value="F:glutamate-cysteine ligase activity"/>
    <property type="evidence" value="ECO:0007669"/>
    <property type="project" value="UniProtKB-UniRule"/>
</dbReference>
<evidence type="ECO:0000313" key="11">
    <source>
        <dbReference type="EMBL" id="QGO05467.1"/>
    </source>
</evidence>
<gene>
    <name evidence="8 11" type="primary">gshA</name>
    <name evidence="11" type="ORF">Psal009_01356</name>
</gene>
<dbReference type="Pfam" id="PF04262">
    <property type="entry name" value="Glu_cys_ligase"/>
    <property type="match status" value="1"/>
</dbReference>
<dbReference type="HAMAP" id="MF_00578">
    <property type="entry name" value="Glu_cys_ligase"/>
    <property type="match status" value="1"/>
</dbReference>
<dbReference type="GO" id="GO:0046872">
    <property type="term" value="F:metal ion binding"/>
    <property type="evidence" value="ECO:0007669"/>
    <property type="project" value="TreeGrafter"/>
</dbReference>
<dbReference type="RefSeq" id="WP_129556553.1">
    <property type="nucleotide sequence ID" value="NZ_CP012413.1"/>
</dbReference>
<evidence type="ECO:0000256" key="4">
    <source>
        <dbReference type="ARBA" id="ARBA00022684"/>
    </source>
</evidence>
<dbReference type="Gene3D" id="3.30.590.20">
    <property type="match status" value="1"/>
</dbReference>
<dbReference type="GeneID" id="66740540"/>
<dbReference type="SUPFAM" id="SSF55931">
    <property type="entry name" value="Glutamine synthetase/guanido kinase"/>
    <property type="match status" value="1"/>
</dbReference>
<dbReference type="AlphaFoldDB" id="A0A9Q6LIK9"/>
<evidence type="ECO:0000256" key="7">
    <source>
        <dbReference type="ARBA" id="ARBA00048819"/>
    </source>
</evidence>
<dbReference type="InterPro" id="IPR014746">
    <property type="entry name" value="Gln_synth/guanido_kin_cat_dom"/>
</dbReference>
<evidence type="ECO:0000256" key="8">
    <source>
        <dbReference type="HAMAP-Rule" id="MF_00578"/>
    </source>
</evidence>